<comment type="caution">
    <text evidence="3">The sequence shown here is derived from an EMBL/GenBank/DDBJ whole genome shotgun (WGS) entry which is preliminary data.</text>
</comment>
<keyword evidence="1" id="KW-0175">Coiled coil</keyword>
<feature type="compositionally biased region" description="Polar residues" evidence="2">
    <location>
        <begin position="390"/>
        <end position="404"/>
    </location>
</feature>
<accession>A0A511K8K8</accession>
<dbReference type="OrthoDB" id="2013972at2759"/>
<organism evidence="3 4">
    <name type="scientific">Rhodotorula toruloides</name>
    <name type="common">Yeast</name>
    <name type="synonym">Rhodosporidium toruloides</name>
    <dbReference type="NCBI Taxonomy" id="5286"/>
    <lineage>
        <taxon>Eukaryota</taxon>
        <taxon>Fungi</taxon>
        <taxon>Dikarya</taxon>
        <taxon>Basidiomycota</taxon>
        <taxon>Pucciniomycotina</taxon>
        <taxon>Microbotryomycetes</taxon>
        <taxon>Sporidiobolales</taxon>
        <taxon>Sporidiobolaceae</taxon>
        <taxon>Rhodotorula</taxon>
    </lineage>
</organism>
<sequence>MTAHLARQSATNSPSPPRLRMRTGGLLAAGSKLRKRVAESDRRTRFFGSSVRIDGQEKEVLAAESVERGSRTSTDSRSIAESASLRIAERLEEAESWFDERDPVGGLGRQPYRRDGPYFVSYAHESLDWDALVTSTLYHSRLEGSPAFASISSTPHPVPKRVLDIGCGTTPFWILEMASKEGWEKTEFVGLDIAPSSVTIDLPADVASRISFIQTSFSNSLPFRAEFDYVRVTHVGLALQGLLEVVEQDHSTWLPQPNPSTPSFSRPSSTLMDDIFTQAFRANFINPRPLSVLPANFAMSGTSFSSTGRITLPLSPSSASHSTSNVARLTADGVQAPLLSKYVPGRASRTILREQDTRIFLHAYANRWASSSYGLADAALAEKQKEALSSTLRRAPSGDTQSVESSHHVTRQHDSERLELQGRVHDWAADLRDRADLASLLTSRLNWQPTFDHALLSALETNLPIYEKQLEVLERKKEMAMDVFGEVEAEEESRIAQVKSARREVEAEIAAVQRRLGLGRHTGVEDVLGALEMEVFVAKVDG</sequence>
<feature type="coiled-coil region" evidence="1">
    <location>
        <begin position="456"/>
        <end position="515"/>
    </location>
</feature>
<dbReference type="Gene3D" id="3.40.50.150">
    <property type="entry name" value="Vaccinia Virus protein VP39"/>
    <property type="match status" value="1"/>
</dbReference>
<dbReference type="Proteomes" id="UP000321518">
    <property type="component" value="Unassembled WGS sequence"/>
</dbReference>
<gene>
    <name evidence="3" type="ORF">Rt10032_c02g0699</name>
</gene>
<feature type="region of interest" description="Disordered" evidence="2">
    <location>
        <begin position="1"/>
        <end position="25"/>
    </location>
</feature>
<dbReference type="InterPro" id="IPR029063">
    <property type="entry name" value="SAM-dependent_MTases_sf"/>
</dbReference>
<proteinExistence type="predicted"/>
<evidence type="ECO:0000313" key="4">
    <source>
        <dbReference type="Proteomes" id="UP000321518"/>
    </source>
</evidence>
<name>A0A511K8K8_RHOTO</name>
<dbReference type="EMBL" id="BJWK01000002">
    <property type="protein sequence ID" value="GEM06682.1"/>
    <property type="molecule type" value="Genomic_DNA"/>
</dbReference>
<evidence type="ECO:0000256" key="2">
    <source>
        <dbReference type="SAM" id="MobiDB-lite"/>
    </source>
</evidence>
<reference evidence="3 4" key="1">
    <citation type="submission" date="2019-07" db="EMBL/GenBank/DDBJ databases">
        <title>Rhodotorula toruloides NBRC10032 genome sequencing.</title>
        <authorList>
            <person name="Shida Y."/>
            <person name="Takaku H."/>
            <person name="Ogasawara W."/>
            <person name="Mori K."/>
        </authorList>
    </citation>
    <scope>NUCLEOTIDE SEQUENCE [LARGE SCALE GENOMIC DNA]</scope>
    <source>
        <strain evidence="3 4">NBRC10032</strain>
    </source>
</reference>
<dbReference type="SUPFAM" id="SSF53335">
    <property type="entry name" value="S-adenosyl-L-methionine-dependent methyltransferases"/>
    <property type="match status" value="1"/>
</dbReference>
<feature type="region of interest" description="Disordered" evidence="2">
    <location>
        <begin position="390"/>
        <end position="415"/>
    </location>
</feature>
<feature type="compositionally biased region" description="Basic and acidic residues" evidence="2">
    <location>
        <begin position="405"/>
        <end position="415"/>
    </location>
</feature>
<dbReference type="AlphaFoldDB" id="A0A511K8K8"/>
<protein>
    <submittedName>
        <fullName evidence="3">Cell wall surface anchor family protein</fullName>
    </submittedName>
</protein>
<dbReference type="CDD" id="cd02440">
    <property type="entry name" value="AdoMet_MTases"/>
    <property type="match status" value="1"/>
</dbReference>
<evidence type="ECO:0000256" key="1">
    <source>
        <dbReference type="SAM" id="Coils"/>
    </source>
</evidence>
<evidence type="ECO:0000313" key="3">
    <source>
        <dbReference type="EMBL" id="GEM06682.1"/>
    </source>
</evidence>